<dbReference type="EMBL" id="VXIV02002779">
    <property type="protein sequence ID" value="KAF6022966.1"/>
    <property type="molecule type" value="Genomic_DNA"/>
</dbReference>
<protein>
    <submittedName>
        <fullName evidence="1">Uncharacterized protein</fullName>
    </submittedName>
</protein>
<keyword evidence="2" id="KW-1185">Reference proteome</keyword>
<gene>
    <name evidence="1" type="ORF">EB796_018722</name>
</gene>
<sequence>MMGKLCNDEFGMIIMPWWCGLNLEIPRHCESREQALATWRITSSSSITRPPAAPSSGYFTVLHSNLSSPP</sequence>
<comment type="caution">
    <text evidence="1">The sequence shown here is derived from an EMBL/GenBank/DDBJ whole genome shotgun (WGS) entry which is preliminary data.</text>
</comment>
<name>A0A7J7JBE3_BUGNE</name>
<dbReference type="AlphaFoldDB" id="A0A7J7JBE3"/>
<evidence type="ECO:0000313" key="1">
    <source>
        <dbReference type="EMBL" id="KAF6022966.1"/>
    </source>
</evidence>
<organism evidence="1 2">
    <name type="scientific">Bugula neritina</name>
    <name type="common">Brown bryozoan</name>
    <name type="synonym">Sertularia neritina</name>
    <dbReference type="NCBI Taxonomy" id="10212"/>
    <lineage>
        <taxon>Eukaryota</taxon>
        <taxon>Metazoa</taxon>
        <taxon>Spiralia</taxon>
        <taxon>Lophotrochozoa</taxon>
        <taxon>Bryozoa</taxon>
        <taxon>Gymnolaemata</taxon>
        <taxon>Cheilostomatida</taxon>
        <taxon>Flustrina</taxon>
        <taxon>Buguloidea</taxon>
        <taxon>Bugulidae</taxon>
        <taxon>Bugula</taxon>
    </lineage>
</organism>
<accession>A0A7J7JBE3</accession>
<proteinExistence type="predicted"/>
<dbReference type="Proteomes" id="UP000593567">
    <property type="component" value="Unassembled WGS sequence"/>
</dbReference>
<reference evidence="1" key="1">
    <citation type="submission" date="2020-06" db="EMBL/GenBank/DDBJ databases">
        <title>Draft genome of Bugula neritina, a colonial animal packing powerful symbionts and potential medicines.</title>
        <authorList>
            <person name="Rayko M."/>
        </authorList>
    </citation>
    <scope>NUCLEOTIDE SEQUENCE [LARGE SCALE GENOMIC DNA]</scope>
    <source>
        <strain evidence="1">Kwan_BN1</strain>
    </source>
</reference>
<evidence type="ECO:0000313" key="2">
    <source>
        <dbReference type="Proteomes" id="UP000593567"/>
    </source>
</evidence>